<keyword evidence="4" id="KW-1185">Reference proteome</keyword>
<dbReference type="CTD" id="36335896"/>
<dbReference type="OrthoDB" id="608866at2759"/>
<evidence type="ECO:0000259" key="2">
    <source>
        <dbReference type="PROSITE" id="PS50090"/>
    </source>
</evidence>
<reference evidence="3 4" key="1">
    <citation type="journal article" date="2013" name="Nat. Genet.">
        <title>The genome of the hydatid tapeworm Echinococcus granulosus.</title>
        <authorList>
            <person name="Zheng H."/>
            <person name="Zhang W."/>
            <person name="Zhang L."/>
            <person name="Zhang Z."/>
            <person name="Li J."/>
            <person name="Lu G."/>
            <person name="Zhu Y."/>
            <person name="Wang Y."/>
            <person name="Huang Y."/>
            <person name="Liu J."/>
            <person name="Kang H."/>
            <person name="Chen J."/>
            <person name="Wang L."/>
            <person name="Chen A."/>
            <person name="Yu S."/>
            <person name="Gao Z."/>
            <person name="Jin L."/>
            <person name="Gu W."/>
            <person name="Wang Z."/>
            <person name="Zhao L."/>
            <person name="Shi B."/>
            <person name="Wen H."/>
            <person name="Lin R."/>
            <person name="Jones M.K."/>
            <person name="Brejova B."/>
            <person name="Vinar T."/>
            <person name="Zhao G."/>
            <person name="McManus D.P."/>
            <person name="Chen Z."/>
            <person name="Zhou Y."/>
            <person name="Wang S."/>
        </authorList>
    </citation>
    <scope>NUCLEOTIDE SEQUENCE [LARGE SCALE GENOMIC DNA]</scope>
</reference>
<dbReference type="KEGG" id="egl:EGR_00181"/>
<gene>
    <name evidence="3" type="ORF">EGR_00181</name>
</gene>
<comment type="caution">
    <text evidence="3">The sequence shown here is derived from an EMBL/GenBank/DDBJ whole genome shotgun (WGS) entry which is preliminary data.</text>
</comment>
<dbReference type="InterPro" id="IPR009057">
    <property type="entry name" value="Homeodomain-like_sf"/>
</dbReference>
<dbReference type="InterPro" id="IPR001005">
    <property type="entry name" value="SANT/Myb"/>
</dbReference>
<protein>
    <submittedName>
        <fullName evidence="3">Paramyosin</fullName>
    </submittedName>
</protein>
<dbReference type="GeneID" id="36335896"/>
<dbReference type="Proteomes" id="UP000019149">
    <property type="component" value="Unassembled WGS sequence"/>
</dbReference>
<dbReference type="PROSITE" id="PS50090">
    <property type="entry name" value="MYB_LIKE"/>
    <property type="match status" value="1"/>
</dbReference>
<evidence type="ECO:0000313" key="3">
    <source>
        <dbReference type="EMBL" id="EUB64912.1"/>
    </source>
</evidence>
<feature type="region of interest" description="Disordered" evidence="1">
    <location>
        <begin position="298"/>
        <end position="320"/>
    </location>
</feature>
<accession>W6V1T0</accession>
<name>W6V1T0_ECHGR</name>
<organism evidence="3 4">
    <name type="scientific">Echinococcus granulosus</name>
    <name type="common">Hydatid tapeworm</name>
    <dbReference type="NCBI Taxonomy" id="6210"/>
    <lineage>
        <taxon>Eukaryota</taxon>
        <taxon>Metazoa</taxon>
        <taxon>Spiralia</taxon>
        <taxon>Lophotrochozoa</taxon>
        <taxon>Platyhelminthes</taxon>
        <taxon>Cestoda</taxon>
        <taxon>Eucestoda</taxon>
        <taxon>Cyclophyllidea</taxon>
        <taxon>Taeniidae</taxon>
        <taxon>Echinococcus</taxon>
        <taxon>Echinococcus granulosus group</taxon>
    </lineage>
</organism>
<dbReference type="SUPFAM" id="SSF46689">
    <property type="entry name" value="Homeodomain-like"/>
    <property type="match status" value="1"/>
</dbReference>
<feature type="domain" description="Myb-like" evidence="2">
    <location>
        <begin position="347"/>
        <end position="399"/>
    </location>
</feature>
<proteinExistence type="predicted"/>
<dbReference type="EMBL" id="APAU02000001">
    <property type="protein sequence ID" value="EUB64912.1"/>
    <property type="molecule type" value="Genomic_DNA"/>
</dbReference>
<dbReference type="OMA" id="WHEVQIA"/>
<dbReference type="AlphaFoldDB" id="W6V1T0"/>
<evidence type="ECO:0000313" key="4">
    <source>
        <dbReference type="Proteomes" id="UP000019149"/>
    </source>
</evidence>
<evidence type="ECO:0000256" key="1">
    <source>
        <dbReference type="SAM" id="MobiDB-lite"/>
    </source>
</evidence>
<dbReference type="RefSeq" id="XP_024356108.1">
    <property type="nucleotide sequence ID" value="XM_024489430.1"/>
</dbReference>
<dbReference type="CDD" id="cd11660">
    <property type="entry name" value="SANT_TRF"/>
    <property type="match status" value="1"/>
</dbReference>
<dbReference type="Gene3D" id="1.10.246.220">
    <property type="match status" value="1"/>
</dbReference>
<sequence>MNCVVSTFLLDIFEQSEPNLEKFKGNLPYKCMVFEVLCNSVDVKSLDFSEIVEFGTMLLYTETLMLSSLIKIYQKKKKQDASSESIHQISDRARAVLLQMDSQASFLSKKCPDLSTNTIRLGISCMKERKVEEWPRYHLKLSAAIHKLVSITIPIERESSNEAPCTKTIPFSMLFSQLSEFALHKNSDDHPSLWVDDAAVRSRVSDLYLCIRVCSNCNVGRSYRWQVKHCGRNGNEHHLVDEEKMVTSWQIALNFFHLPLSIATQTDAAIQLECLPQSTPNKSRPQVKRLLPGVNTNFLDGLSTPPDTPGKSPKPKVPKKARNLSLTLPSCDENDAASTATDCVARRRKPWTLSETLALWHEVQIALPGPPSWAKIRDKVFTSSRRTNVDLKDRWRVILRDPSLQMNIRQYYEKWLASKKPT</sequence>